<accession>A0ABT6NK78</accession>
<gene>
    <name evidence="2" type="ORF">QHF89_04355</name>
</gene>
<name>A0ABT6NK78_9BACT</name>
<evidence type="ECO:0000313" key="3">
    <source>
        <dbReference type="Proteomes" id="UP001160301"/>
    </source>
</evidence>
<evidence type="ECO:0000313" key="2">
    <source>
        <dbReference type="EMBL" id="MDI1428707.1"/>
    </source>
</evidence>
<feature type="coiled-coil region" evidence="1">
    <location>
        <begin position="15"/>
        <end position="42"/>
    </location>
</feature>
<organism evidence="2 3">
    <name type="scientific">Polyangium sorediatum</name>
    <dbReference type="NCBI Taxonomy" id="889274"/>
    <lineage>
        <taxon>Bacteria</taxon>
        <taxon>Pseudomonadati</taxon>
        <taxon>Myxococcota</taxon>
        <taxon>Polyangia</taxon>
        <taxon>Polyangiales</taxon>
        <taxon>Polyangiaceae</taxon>
        <taxon>Polyangium</taxon>
    </lineage>
</organism>
<reference evidence="2 3" key="1">
    <citation type="submission" date="2023-04" db="EMBL/GenBank/DDBJ databases">
        <title>The genome sequence of Polyangium sorediatum DSM14670.</title>
        <authorList>
            <person name="Zhang X."/>
        </authorList>
    </citation>
    <scope>NUCLEOTIDE SEQUENCE [LARGE SCALE GENOMIC DNA]</scope>
    <source>
        <strain evidence="2 3">DSM 14670</strain>
    </source>
</reference>
<keyword evidence="3" id="KW-1185">Reference proteome</keyword>
<dbReference type="RefSeq" id="WP_136967365.1">
    <property type="nucleotide sequence ID" value="NZ_JARZHI010000003.1"/>
</dbReference>
<comment type="caution">
    <text evidence="2">The sequence shown here is derived from an EMBL/GenBank/DDBJ whole genome shotgun (WGS) entry which is preliminary data.</text>
</comment>
<keyword evidence="1" id="KW-0175">Coiled coil</keyword>
<dbReference type="Proteomes" id="UP001160301">
    <property type="component" value="Unassembled WGS sequence"/>
</dbReference>
<protein>
    <submittedName>
        <fullName evidence="2">Uncharacterized protein</fullName>
    </submittedName>
</protein>
<proteinExistence type="predicted"/>
<sequence>MHDAAKGGGGERGALEAFSRRIAALEAQVAAQERIIEVLRAKEALLQRVGDERRLMSAALECCTDFVVIARSRGRSSMSIRPDEPWWGSRARSAPRWAQTLISLGVDLGNIVTRSTLQSGIAFAMRLG</sequence>
<dbReference type="EMBL" id="JARZHI010000003">
    <property type="protein sequence ID" value="MDI1428707.1"/>
    <property type="molecule type" value="Genomic_DNA"/>
</dbReference>
<evidence type="ECO:0000256" key="1">
    <source>
        <dbReference type="SAM" id="Coils"/>
    </source>
</evidence>